<evidence type="ECO:0000256" key="1">
    <source>
        <dbReference type="ARBA" id="ARBA00022737"/>
    </source>
</evidence>
<evidence type="ECO:0000259" key="5">
    <source>
        <dbReference type="Pfam" id="PF24883"/>
    </source>
</evidence>
<evidence type="ECO:0000313" key="7">
    <source>
        <dbReference type="Proteomes" id="UP000005426"/>
    </source>
</evidence>
<dbReference type="Proteomes" id="UP000005426">
    <property type="component" value="Unassembled WGS sequence"/>
</dbReference>
<sequence>MAESSIQNMWEEARGRFLARTQNSLDFKPPKTIDDVREMVEHRYDPTSPADSDDNHKRANEIGLTILSCLKLLGGVAAQGAEMVFQPASICFNAVSLLLDVPKSVHEFHGTIDAVFGIVGPTLSQFKIYERIELFSSIDPELNTAIHKVMISFVDICALSIVLRKGSRWSRFKAATKQALLKDDSGLKDEIEQFEKLIRGQQNVQATLTLEVALSAKADLTAILGKACETGKKIDDIAIGILDLKEVESRRSIERTRQENLAKIRSKFAIDEKTINASKYVCKKIWQQCVTGSGNWLRDLDDYKKWFDKADSEASPLLLLTGEAHSGKSSVMSIIAQELKAAHESAGQSNIRAMVAYYFFPLFSRKADEDKRPAATAIKHIASQLAEQDSAIANTMATFCDDKHSEAYFRDTSCKDLWRELKIGAPKQGTVYFIIVDGLDGLFEGHVEAANHFLDILETLTSQVSASADGARVRVIASGRSDNFQRASLQPAPNIEIEKYNGPDITSYIHEELRKSSLLQGDEEEPKRLRTKVHDRLFTEAKGNFLKVQTALGKIKDLIMSDGSEAEMDNILNESNQDKMKISENVVSELEASLKPQSIEELNELLIWIVYGVEYFDTDALEAARFLRFGTASLQKLEDKLRGKYSKLFYMHYSYFALSPAIEPLVIKDRKRPRVGEDAPKISLNITVTNADITTVQNFLWSLFQKSMVDKFEFEPMSNQKSHVTREIQVNMYDAHLAIVKQALRYLTSSPDVRTRPIGDYLARRLPSHLDKLSQADGYDEILASDKKEIGDGLFSLFISGEVIERHWESLKSITWFGKDKKVEILRKWLQDPGAIGHLGRLDKDWLKTVNASQRPNRELLTLLMKKIAYRWLQDRTWDTNDCFGALRRFLTLNPLEEESGKEISVLEELERAEKWCKDTLLPTSLDSLWYQRMGETAKAQSEYNLAISKFTRAIELENPSLGCFKGLADSYYENDELLSACSSMEKALNLVKEAESPDNEEMTRIYLRLANWYTQLQQPEGAISHYEHALETCPDNQDALSGILNIRIDSGPEEKTHELIIAMNESNSKQPGLSRLASTLLSQAESYSYQSPLRSLIFVCSLRQDCMAVLLEAMDQAINAAREQEQEFKLQVLLLHRGVAAIHNGGQNDEALSQAISLWTDCYNITDQFYRRAYDDGVRGNSATSFHYTIIHQLSLHYFEQSIKLQSSPETLSKLIELSQSFRFRGILGITAADTNLAMYYALRGDRAAAKEQLRQYVRISVENLSDETDENDYWAAYTLSKCLLASGDDLNALTAWSLLEPIETDVVTKAFMLEGGPQQPLIDELTEFVKAKCPLGATQIERIKAVQEELEARMASSQEEDESENSEKKEDIQKALNVLQSALTLKENSANGVAEEAPITPLDSNDIAKYFPFTCDGTCGAAWGFDRALNTCKYCWDLGFCDDCLSLLKASRLKKIVCSSDHEWLAIPKYSPRGNMAAREGTVQVRGELVKGVRVGGELVTVKEWIGLLKEDWAL</sequence>
<dbReference type="KEGG" id="tatv:25785804"/>
<dbReference type="PROSITE" id="PS50005">
    <property type="entry name" value="TPR"/>
    <property type="match status" value="2"/>
</dbReference>
<dbReference type="InterPro" id="IPR031350">
    <property type="entry name" value="Goodbye_dom"/>
</dbReference>
<evidence type="ECO:0000259" key="4">
    <source>
        <dbReference type="Pfam" id="PF17109"/>
    </source>
</evidence>
<name>G9P545_HYPAI</name>
<feature type="repeat" description="TPR" evidence="2">
    <location>
        <begin position="928"/>
        <end position="961"/>
    </location>
</feature>
<proteinExistence type="predicted"/>
<dbReference type="PANTHER" id="PTHR10039">
    <property type="entry name" value="AMELOGENIN"/>
    <property type="match status" value="1"/>
</dbReference>
<dbReference type="InterPro" id="IPR019734">
    <property type="entry name" value="TPR_rpt"/>
</dbReference>
<reference evidence="6 7" key="1">
    <citation type="journal article" date="2011" name="Genome Biol.">
        <title>Comparative genome sequence analysis underscores mycoparasitism as the ancestral life style of Trichoderma.</title>
        <authorList>
            <person name="Kubicek C.P."/>
            <person name="Herrera-Estrella A."/>
            <person name="Seidl-Seiboth V."/>
            <person name="Martinez D.A."/>
            <person name="Druzhinina I.S."/>
            <person name="Thon M."/>
            <person name="Zeilinger S."/>
            <person name="Casas-Flores S."/>
            <person name="Horwitz B.A."/>
            <person name="Mukherjee P.K."/>
            <person name="Mukherjee M."/>
            <person name="Kredics L."/>
            <person name="Alcaraz L.D."/>
            <person name="Aerts A."/>
            <person name="Antal Z."/>
            <person name="Atanasova L."/>
            <person name="Cervantes-Badillo M.G."/>
            <person name="Challacombe J."/>
            <person name="Chertkov O."/>
            <person name="McCluskey K."/>
            <person name="Coulpier F."/>
            <person name="Deshpande N."/>
            <person name="von Doehren H."/>
            <person name="Ebbole D.J."/>
            <person name="Esquivel-Naranjo E.U."/>
            <person name="Fekete E."/>
            <person name="Flipphi M."/>
            <person name="Glaser F."/>
            <person name="Gomez-Rodriguez E.Y."/>
            <person name="Gruber S."/>
            <person name="Han C."/>
            <person name="Henrissat B."/>
            <person name="Hermosa R."/>
            <person name="Hernandez-Onate M."/>
            <person name="Karaffa L."/>
            <person name="Kosti I."/>
            <person name="Le Crom S."/>
            <person name="Lindquist E."/>
            <person name="Lucas S."/>
            <person name="Luebeck M."/>
            <person name="Luebeck P.S."/>
            <person name="Margeot A."/>
            <person name="Metz B."/>
            <person name="Misra M."/>
            <person name="Nevalainen H."/>
            <person name="Omann M."/>
            <person name="Packer N."/>
            <person name="Perrone G."/>
            <person name="Uresti-Rivera E.E."/>
            <person name="Salamov A."/>
            <person name="Schmoll M."/>
            <person name="Seiboth B."/>
            <person name="Shapiro H."/>
            <person name="Sukno S."/>
            <person name="Tamayo-Ramos J.A."/>
            <person name="Tisch D."/>
            <person name="Wiest A."/>
            <person name="Wilkinson H.H."/>
            <person name="Zhang M."/>
            <person name="Coutinho P.M."/>
            <person name="Kenerley C.M."/>
            <person name="Monte E."/>
            <person name="Baker S.E."/>
            <person name="Grigoriev I.V."/>
        </authorList>
    </citation>
    <scope>NUCLEOTIDE SEQUENCE [LARGE SCALE GENOMIC DNA]</scope>
    <source>
        <strain evidence="7">ATCC 20476 / IMI 206040</strain>
    </source>
</reference>
<evidence type="ECO:0000256" key="2">
    <source>
        <dbReference type="PROSITE-ProRule" id="PRU00339"/>
    </source>
</evidence>
<dbReference type="InterPro" id="IPR027417">
    <property type="entry name" value="P-loop_NTPase"/>
</dbReference>
<dbReference type="GeneID" id="25785804"/>
<evidence type="ECO:0000256" key="3">
    <source>
        <dbReference type="SAM" id="MobiDB-lite"/>
    </source>
</evidence>
<dbReference type="PANTHER" id="PTHR10039:SF17">
    <property type="entry name" value="FUNGAL STAND N-TERMINAL GOODBYE DOMAIN-CONTAINING PROTEIN-RELATED"/>
    <property type="match status" value="1"/>
</dbReference>
<dbReference type="HOGENOM" id="CLU_001466_3_0_1"/>
<feature type="domain" description="Fungal STAND N-terminal Goodbye" evidence="4">
    <location>
        <begin position="10"/>
        <end position="129"/>
    </location>
</feature>
<dbReference type="SMART" id="SM00028">
    <property type="entry name" value="TPR"/>
    <property type="match status" value="2"/>
</dbReference>
<comment type="caution">
    <text evidence="6">The sequence shown here is derived from an EMBL/GenBank/DDBJ whole genome shotgun (WGS) entry which is preliminary data.</text>
</comment>
<feature type="domain" description="Nephrocystin 3-like N-terminal" evidence="5">
    <location>
        <begin position="292"/>
        <end position="480"/>
    </location>
</feature>
<dbReference type="EMBL" id="ABDG02000027">
    <property type="protein sequence ID" value="EHK42071.1"/>
    <property type="molecule type" value="Genomic_DNA"/>
</dbReference>
<keyword evidence="7" id="KW-1185">Reference proteome</keyword>
<dbReference type="InterPro" id="IPR011990">
    <property type="entry name" value="TPR-like_helical_dom_sf"/>
</dbReference>
<feature type="repeat" description="TPR" evidence="2">
    <location>
        <begin position="1004"/>
        <end position="1037"/>
    </location>
</feature>
<evidence type="ECO:0000313" key="6">
    <source>
        <dbReference type="EMBL" id="EHK42071.1"/>
    </source>
</evidence>
<organism evidence="6 7">
    <name type="scientific">Hypocrea atroviridis (strain ATCC 20476 / IMI 206040)</name>
    <name type="common">Trichoderma atroviride</name>
    <dbReference type="NCBI Taxonomy" id="452589"/>
    <lineage>
        <taxon>Eukaryota</taxon>
        <taxon>Fungi</taxon>
        <taxon>Dikarya</taxon>
        <taxon>Ascomycota</taxon>
        <taxon>Pezizomycotina</taxon>
        <taxon>Sordariomycetes</taxon>
        <taxon>Hypocreomycetidae</taxon>
        <taxon>Hypocreales</taxon>
        <taxon>Hypocreaceae</taxon>
        <taxon>Trichoderma</taxon>
    </lineage>
</organism>
<dbReference type="InterPro" id="IPR056884">
    <property type="entry name" value="NPHP3-like_N"/>
</dbReference>
<dbReference type="OMA" id="TWCIRLG"/>
<protein>
    <submittedName>
        <fullName evidence="6">Uncharacterized protein</fullName>
    </submittedName>
</protein>
<dbReference type="eggNOG" id="ENOG502SJ79">
    <property type="taxonomic scope" value="Eukaryota"/>
</dbReference>
<keyword evidence="1" id="KW-0677">Repeat</keyword>
<dbReference type="Gene3D" id="3.40.50.300">
    <property type="entry name" value="P-loop containing nucleotide triphosphate hydrolases"/>
    <property type="match status" value="1"/>
</dbReference>
<feature type="region of interest" description="Disordered" evidence="3">
    <location>
        <begin position="1353"/>
        <end position="1372"/>
    </location>
</feature>
<dbReference type="Pfam" id="PF17109">
    <property type="entry name" value="Goodbye"/>
    <property type="match status" value="1"/>
</dbReference>
<dbReference type="SUPFAM" id="SSF48452">
    <property type="entry name" value="TPR-like"/>
    <property type="match status" value="1"/>
</dbReference>
<dbReference type="SUPFAM" id="SSF52540">
    <property type="entry name" value="P-loop containing nucleoside triphosphate hydrolases"/>
    <property type="match status" value="1"/>
</dbReference>
<dbReference type="Pfam" id="PF24883">
    <property type="entry name" value="NPHP3_N"/>
    <property type="match status" value="1"/>
</dbReference>
<gene>
    <name evidence="6" type="ORF">TRIATDRAFT_84171</name>
</gene>
<keyword evidence="2" id="KW-0802">TPR repeat</keyword>
<dbReference type="Pfam" id="PF13424">
    <property type="entry name" value="TPR_12"/>
    <property type="match status" value="1"/>
</dbReference>
<dbReference type="STRING" id="452589.G9P545"/>
<dbReference type="OrthoDB" id="2913095at2759"/>
<accession>G9P545</accession>
<dbReference type="Gene3D" id="1.25.40.10">
    <property type="entry name" value="Tetratricopeptide repeat domain"/>
    <property type="match status" value="1"/>
</dbReference>